<name>A0AAN9Q2Z3_CANGL</name>
<accession>A0AAN9Q2Z3</accession>
<gene>
    <name evidence="1" type="ORF">VNO77_25920</name>
</gene>
<comment type="caution">
    <text evidence="1">The sequence shown here is derived from an EMBL/GenBank/DDBJ whole genome shotgun (WGS) entry which is preliminary data.</text>
</comment>
<dbReference type="EMBL" id="JAYMYQ010000006">
    <property type="protein sequence ID" value="KAK7322535.1"/>
    <property type="molecule type" value="Genomic_DNA"/>
</dbReference>
<organism evidence="1 2">
    <name type="scientific">Canavalia gladiata</name>
    <name type="common">Sword bean</name>
    <name type="synonym">Dolichos gladiatus</name>
    <dbReference type="NCBI Taxonomy" id="3824"/>
    <lineage>
        <taxon>Eukaryota</taxon>
        <taxon>Viridiplantae</taxon>
        <taxon>Streptophyta</taxon>
        <taxon>Embryophyta</taxon>
        <taxon>Tracheophyta</taxon>
        <taxon>Spermatophyta</taxon>
        <taxon>Magnoliopsida</taxon>
        <taxon>eudicotyledons</taxon>
        <taxon>Gunneridae</taxon>
        <taxon>Pentapetalae</taxon>
        <taxon>rosids</taxon>
        <taxon>fabids</taxon>
        <taxon>Fabales</taxon>
        <taxon>Fabaceae</taxon>
        <taxon>Papilionoideae</taxon>
        <taxon>50 kb inversion clade</taxon>
        <taxon>NPAAA clade</taxon>
        <taxon>indigoferoid/millettioid clade</taxon>
        <taxon>Phaseoleae</taxon>
        <taxon>Canavalia</taxon>
    </lineage>
</organism>
<keyword evidence="2" id="KW-1185">Reference proteome</keyword>
<evidence type="ECO:0000313" key="1">
    <source>
        <dbReference type="EMBL" id="KAK7322535.1"/>
    </source>
</evidence>
<evidence type="ECO:0000313" key="2">
    <source>
        <dbReference type="Proteomes" id="UP001367508"/>
    </source>
</evidence>
<sequence>MVAETSKTMILRHNCGLKPQFETLSKVMAETNAKPSTECEAQRDIVLLQLREVAGPEKGTNPCVAHKLETYPDDRKGKR</sequence>
<reference evidence="1 2" key="1">
    <citation type="submission" date="2024-01" db="EMBL/GenBank/DDBJ databases">
        <title>The genomes of 5 underutilized Papilionoideae crops provide insights into root nodulation and disease resistanc.</title>
        <authorList>
            <person name="Jiang F."/>
        </authorList>
    </citation>
    <scope>NUCLEOTIDE SEQUENCE [LARGE SCALE GENOMIC DNA]</scope>
    <source>
        <strain evidence="1">LVBAO_FW01</strain>
        <tissue evidence="1">Leaves</tissue>
    </source>
</reference>
<protein>
    <submittedName>
        <fullName evidence="1">Uncharacterized protein</fullName>
    </submittedName>
</protein>
<dbReference type="AlphaFoldDB" id="A0AAN9Q2Z3"/>
<proteinExistence type="predicted"/>
<dbReference type="Proteomes" id="UP001367508">
    <property type="component" value="Unassembled WGS sequence"/>
</dbReference>